<accession>A0A439CMC2</accession>
<keyword evidence="1" id="KW-0732">Signal</keyword>
<dbReference type="STRING" id="363999.A0A439CMC2"/>
<dbReference type="Proteomes" id="UP000286045">
    <property type="component" value="Unassembled WGS sequence"/>
</dbReference>
<proteinExistence type="predicted"/>
<dbReference type="AlphaFoldDB" id="A0A439CMC2"/>
<name>A0A439CMC2_9PEZI</name>
<organism evidence="2 3">
    <name type="scientific">Xylaria grammica</name>
    <dbReference type="NCBI Taxonomy" id="363999"/>
    <lineage>
        <taxon>Eukaryota</taxon>
        <taxon>Fungi</taxon>
        <taxon>Dikarya</taxon>
        <taxon>Ascomycota</taxon>
        <taxon>Pezizomycotina</taxon>
        <taxon>Sordariomycetes</taxon>
        <taxon>Xylariomycetidae</taxon>
        <taxon>Xylariales</taxon>
        <taxon>Xylariaceae</taxon>
        <taxon>Xylaria</taxon>
    </lineage>
</organism>
<comment type="caution">
    <text evidence="2">The sequence shown here is derived from an EMBL/GenBank/DDBJ whole genome shotgun (WGS) entry which is preliminary data.</text>
</comment>
<evidence type="ECO:0000313" key="2">
    <source>
        <dbReference type="EMBL" id="RWA03309.1"/>
    </source>
</evidence>
<dbReference type="EMBL" id="RYZI01000847">
    <property type="protein sequence ID" value="RWA03309.1"/>
    <property type="molecule type" value="Genomic_DNA"/>
</dbReference>
<protein>
    <submittedName>
        <fullName evidence="2">Uncharacterized protein</fullName>
    </submittedName>
</protein>
<evidence type="ECO:0000256" key="1">
    <source>
        <dbReference type="SAM" id="SignalP"/>
    </source>
</evidence>
<keyword evidence="3" id="KW-1185">Reference proteome</keyword>
<evidence type="ECO:0000313" key="3">
    <source>
        <dbReference type="Proteomes" id="UP000286045"/>
    </source>
</evidence>
<sequence length="216" mass="23816">MKAAATFLYGLVMAGITMAQVRGDPDGINDFLSDGPFALHVKGQAQNGSIDGYLHTVHTYGVQSLLLYERLSCPKADDSSYRYYFNYTGEMKSNDVDIGFFVSDYTVEETNAFGLKGQAVSLQFDLNTNLAVPVMGIDTAVLAGFNAENKTFLTHYMDDSTTVAGERPPYKDYEYYNWAVCWQAISNVVAPVLSWVTVGQPHNPTCELVDLVKVSL</sequence>
<gene>
    <name evidence="2" type="ORF">EKO27_g11796</name>
</gene>
<feature type="signal peptide" evidence="1">
    <location>
        <begin position="1"/>
        <end position="23"/>
    </location>
</feature>
<reference evidence="2 3" key="1">
    <citation type="submission" date="2018-12" db="EMBL/GenBank/DDBJ databases">
        <title>Draft genome sequence of Xylaria grammica IHI A82.</title>
        <authorList>
            <person name="Buettner E."/>
            <person name="Kellner H."/>
        </authorList>
    </citation>
    <scope>NUCLEOTIDE SEQUENCE [LARGE SCALE GENOMIC DNA]</scope>
    <source>
        <strain evidence="2 3">IHI A82</strain>
    </source>
</reference>
<feature type="chain" id="PRO_5019500345" evidence="1">
    <location>
        <begin position="24"/>
        <end position="216"/>
    </location>
</feature>